<comment type="cofactor">
    <cofactor evidence="4">
        <name>Zn(2+)</name>
        <dbReference type="ChEBI" id="CHEBI:29105"/>
    </cofactor>
    <text evidence="4">Binds 1 zinc ion per subunit.</text>
</comment>
<feature type="domain" description="Neutral/alkaline non-lysosomal ceramidase C-terminal" evidence="8">
    <location>
        <begin position="545"/>
        <end position="637"/>
    </location>
</feature>
<feature type="region of interest" description="Disordered" evidence="6">
    <location>
        <begin position="381"/>
        <end position="430"/>
    </location>
</feature>
<dbReference type="InterPro" id="IPR031329">
    <property type="entry name" value="NEUT/ALK_ceramidase_N"/>
</dbReference>
<organism evidence="9 10">
    <name type="scientific">Cryptomeria japonica</name>
    <name type="common">Japanese cedar</name>
    <name type="synonym">Cupressus japonica</name>
    <dbReference type="NCBI Taxonomy" id="3369"/>
    <lineage>
        <taxon>Eukaryota</taxon>
        <taxon>Viridiplantae</taxon>
        <taxon>Streptophyta</taxon>
        <taxon>Embryophyta</taxon>
        <taxon>Tracheophyta</taxon>
        <taxon>Spermatophyta</taxon>
        <taxon>Pinopsida</taxon>
        <taxon>Pinidae</taxon>
        <taxon>Conifers II</taxon>
        <taxon>Cupressales</taxon>
        <taxon>Cupressaceae</taxon>
        <taxon>Cryptomeria</taxon>
    </lineage>
</organism>
<keyword evidence="4" id="KW-0479">Metal-binding</keyword>
<dbReference type="EMBL" id="BSEH01001160">
    <property type="protein sequence ID" value="GLJ59634.1"/>
    <property type="molecule type" value="Genomic_DNA"/>
</dbReference>
<sequence>MLYNIPSAGYIGQTLEALVDGILRSIKRANDNLTPGRIYYGEDDLLEASINRSPTAYQNNPSDERASYLYDTDKTMHLLKMVDRQDQPLAVLNWFSVHGTSMNSSNHLISSDNKGYAAILFEQDFNPPGTLPGKGKFVAIFAQANEGDVSPNTMGPRCVDSGLPCDLATSTCGNPPRVSSLSVVYSGPGKDIFESTKIIAYKQYYKARQLFVDQSSLQPIRGPVRFVHEHIDMTNQLVPLYQSASNLAQINAAAAANQRTSGGRLLSTALGYSFAAGTTDGPGAFDFQQGDTVSGRYWNMVRDFLRRPSEEQSRCHHPKPILLSTGEMDFPYMWHPKVVPTQILMIGQLAIVGLPGEFTTMAGRRVRNAVYKILHEGATRGTSTTGGPAFFDDEPTDPEATAEDEEEDEAGIGRGIGNGNGKPYANDDDLFTAPSATRLANSRQQVLRRPKRAYSLANEIKVVLSGLSNVYTSYITTIEEFEMQRYEGASTLYGPHTLQAYINQFSKLAAELVGESSLHPSKLQPPDLTKSLFTMKLQSLLWLENPRNDLRQEDSFLYVDRYAGNGTWLPVATDASWETKFIWERTNTIMGESRAIIVWDIPDNCASGVYKIRHYGAHKSILQTVSQYWGQSTPFRVAANPLDLDETKQLDELLVSALDSAAQEALQMGANVKRKASDQKDTADHRPSFYASSLNMLSSLFG</sequence>
<dbReference type="Pfam" id="PF17048">
    <property type="entry name" value="Ceramidse_alk_C"/>
    <property type="match status" value="1"/>
</dbReference>
<dbReference type="GO" id="GO:0005576">
    <property type="term" value="C:extracellular region"/>
    <property type="evidence" value="ECO:0007669"/>
    <property type="project" value="TreeGrafter"/>
</dbReference>
<evidence type="ECO:0000313" key="10">
    <source>
        <dbReference type="Proteomes" id="UP001234787"/>
    </source>
</evidence>
<feature type="binding site" evidence="4">
    <location>
        <position position="98"/>
    </location>
    <ligand>
        <name>Zn(2+)</name>
        <dbReference type="ChEBI" id="CHEBI:29105"/>
    </ligand>
</feature>
<name>A0AAD3RS55_CRYJA</name>
<feature type="binding site" evidence="4">
    <location>
        <position position="474"/>
    </location>
    <ligand>
        <name>Zn(2+)</name>
        <dbReference type="ChEBI" id="CHEBI:29105"/>
    </ligand>
</feature>
<evidence type="ECO:0000256" key="4">
    <source>
        <dbReference type="PIRSR" id="PIRSR606823-2"/>
    </source>
</evidence>
<evidence type="ECO:0000259" key="7">
    <source>
        <dbReference type="Pfam" id="PF04734"/>
    </source>
</evidence>
<keyword evidence="2 5" id="KW-0378">Hydrolase</keyword>
<comment type="catalytic activity">
    <reaction evidence="5">
        <text>an N-acylsphing-4-enine + H2O = sphing-4-enine + a fatty acid</text>
        <dbReference type="Rhea" id="RHEA:20856"/>
        <dbReference type="ChEBI" id="CHEBI:15377"/>
        <dbReference type="ChEBI" id="CHEBI:28868"/>
        <dbReference type="ChEBI" id="CHEBI:52639"/>
        <dbReference type="ChEBI" id="CHEBI:57756"/>
        <dbReference type="EC" id="3.5.1.23"/>
    </reaction>
</comment>
<dbReference type="PANTHER" id="PTHR12670:SF1">
    <property type="entry name" value="NEUTRAL CERAMIDASE"/>
    <property type="match status" value="1"/>
</dbReference>
<protein>
    <recommendedName>
        <fullName evidence="5">Neutral ceramidase</fullName>
        <ecNumber evidence="5">3.5.1.23</ecNumber>
    </recommendedName>
</protein>
<proteinExistence type="inferred from homology"/>
<dbReference type="InterPro" id="IPR031331">
    <property type="entry name" value="NEUT/ALK_ceramidase_C"/>
</dbReference>
<dbReference type="GO" id="GO:0017040">
    <property type="term" value="F:N-acylsphingosine amidohydrolase activity"/>
    <property type="evidence" value="ECO:0007669"/>
    <property type="project" value="UniProtKB-UniRule"/>
</dbReference>
<evidence type="ECO:0000256" key="6">
    <source>
        <dbReference type="SAM" id="MobiDB-lite"/>
    </source>
</evidence>
<feature type="binding site" evidence="4">
    <location>
        <position position="357"/>
    </location>
    <ligand>
        <name>Zn(2+)</name>
        <dbReference type="ChEBI" id="CHEBI:29105"/>
    </ligand>
</feature>
<dbReference type="Gene3D" id="2.60.40.2300">
    <property type="entry name" value="Neutral/alkaline non-lysosomal ceramidase, C-terminal domain"/>
    <property type="match status" value="1"/>
</dbReference>
<dbReference type="GO" id="GO:0016020">
    <property type="term" value="C:membrane"/>
    <property type="evidence" value="ECO:0007669"/>
    <property type="project" value="GOC"/>
</dbReference>
<evidence type="ECO:0000256" key="2">
    <source>
        <dbReference type="ARBA" id="ARBA00022801"/>
    </source>
</evidence>
<feature type="domain" description="Neutral/alkaline non-lysosomal ceramidase N-terminal" evidence="7">
    <location>
        <begin position="1"/>
        <end position="377"/>
    </location>
</feature>
<dbReference type="GO" id="GO:0046512">
    <property type="term" value="P:sphingosine biosynthetic process"/>
    <property type="evidence" value="ECO:0007669"/>
    <property type="project" value="TreeGrafter"/>
</dbReference>
<evidence type="ECO:0000256" key="1">
    <source>
        <dbReference type="ARBA" id="ARBA00009835"/>
    </source>
</evidence>
<feature type="domain" description="Neutral/alkaline non-lysosomal ceramidase N-terminal" evidence="7">
    <location>
        <begin position="435"/>
        <end position="503"/>
    </location>
</feature>
<evidence type="ECO:0000313" key="9">
    <source>
        <dbReference type="EMBL" id="GLJ59634.1"/>
    </source>
</evidence>
<dbReference type="PANTHER" id="PTHR12670">
    <property type="entry name" value="CERAMIDASE"/>
    <property type="match status" value="1"/>
</dbReference>
<dbReference type="Pfam" id="PF04734">
    <property type="entry name" value="Ceramidase_alk"/>
    <property type="match status" value="2"/>
</dbReference>
<dbReference type="GO" id="GO:0046514">
    <property type="term" value="P:ceramide catabolic process"/>
    <property type="evidence" value="ECO:0007669"/>
    <property type="project" value="InterPro"/>
</dbReference>
<comment type="similarity">
    <text evidence="1 5">Belongs to the neutral ceramidase family.</text>
</comment>
<dbReference type="InterPro" id="IPR006823">
    <property type="entry name" value="Ceramidase_alk"/>
</dbReference>
<dbReference type="InterPro" id="IPR038445">
    <property type="entry name" value="NCDase_C_sf"/>
</dbReference>
<comment type="caution">
    <text evidence="9">The sequence shown here is derived from an EMBL/GenBank/DDBJ whole genome shotgun (WGS) entry which is preliminary data.</text>
</comment>
<evidence type="ECO:0000259" key="8">
    <source>
        <dbReference type="Pfam" id="PF17048"/>
    </source>
</evidence>
<evidence type="ECO:0000256" key="5">
    <source>
        <dbReference type="RuleBase" id="RU366019"/>
    </source>
</evidence>
<keyword evidence="10" id="KW-1185">Reference proteome</keyword>
<gene>
    <name evidence="9" type="ORF">SUGI_1516710</name>
</gene>
<dbReference type="GO" id="GO:0046872">
    <property type="term" value="F:metal ion binding"/>
    <property type="evidence" value="ECO:0007669"/>
    <property type="project" value="UniProtKB-KW"/>
</dbReference>
<keyword evidence="5" id="KW-0443">Lipid metabolism</keyword>
<dbReference type="Proteomes" id="UP001234787">
    <property type="component" value="Unassembled WGS sequence"/>
</dbReference>
<feature type="compositionally biased region" description="Acidic residues" evidence="6">
    <location>
        <begin position="391"/>
        <end position="410"/>
    </location>
</feature>
<dbReference type="EC" id="3.5.1.23" evidence="5"/>
<keyword evidence="4" id="KW-0862">Zinc</keyword>
<feature type="active site" description="Nucleophile" evidence="3">
    <location>
        <position position="150"/>
    </location>
</feature>
<keyword evidence="5" id="KW-0746">Sphingolipid metabolism</keyword>
<dbReference type="GO" id="GO:0042759">
    <property type="term" value="P:long-chain fatty acid biosynthetic process"/>
    <property type="evidence" value="ECO:0007669"/>
    <property type="project" value="TreeGrafter"/>
</dbReference>
<accession>A0AAD3RS55</accession>
<reference evidence="9" key="1">
    <citation type="submission" date="2022-12" db="EMBL/GenBank/DDBJ databases">
        <title>Chromosome-Level Genome Assembly of Japanese Cedar (Cryptomeriajaponica D. Don).</title>
        <authorList>
            <person name="Fujino T."/>
            <person name="Yamaguchi K."/>
            <person name="Yokoyama T."/>
            <person name="Hamanaka T."/>
            <person name="Harazono Y."/>
            <person name="Kamada H."/>
            <person name="Kobayashi W."/>
            <person name="Ujino-Ihara T."/>
            <person name="Uchiyama K."/>
            <person name="Matsumoto A."/>
            <person name="Izuno A."/>
            <person name="Tsumura Y."/>
            <person name="Toyoda A."/>
            <person name="Shigenobu S."/>
            <person name="Moriguchi Y."/>
            <person name="Ueno S."/>
            <person name="Kasahara M."/>
        </authorList>
    </citation>
    <scope>NUCLEOTIDE SEQUENCE</scope>
</reference>
<evidence type="ECO:0000256" key="3">
    <source>
        <dbReference type="PIRSR" id="PIRSR606823-1"/>
    </source>
</evidence>
<dbReference type="AlphaFoldDB" id="A0AAD3RS55"/>